<sequence>MFKKMEKWYAKKLSKAGKEVLIKVIAQAIPCYAMQCFKLPSTMGQEMENMMAKFFWGSSNSKNATHWVNWDKLTMSKQEGGLGFRNLEKFNLALLAKQAWRIAGDHESLLARIYKSKYFPDSNFWDASLGSSPSFTWRGIILARGNIRQFCKWRVGNGATVRIWLDALVAGEGVKKLISPPPVGFENARVNILVDMHSNQWDADLIRELFPPYEAQLILEMPVPNMECEDQPIWPHGGGRNFDVKSAYKVLIKKHFVWRLLWRALPTSGNMVRRGMEINDFCKLSGQEGETEIHLFKSCPFSVEVYRLLEVPPFPQDFTDCIDMVDWALSELQQAHFLQ</sequence>
<organism evidence="2 3">
    <name type="scientific">Lithospermum erythrorhizon</name>
    <name type="common">Purple gromwell</name>
    <name type="synonym">Lithospermum officinale var. erythrorhizon</name>
    <dbReference type="NCBI Taxonomy" id="34254"/>
    <lineage>
        <taxon>Eukaryota</taxon>
        <taxon>Viridiplantae</taxon>
        <taxon>Streptophyta</taxon>
        <taxon>Embryophyta</taxon>
        <taxon>Tracheophyta</taxon>
        <taxon>Spermatophyta</taxon>
        <taxon>Magnoliopsida</taxon>
        <taxon>eudicotyledons</taxon>
        <taxon>Gunneridae</taxon>
        <taxon>Pentapetalae</taxon>
        <taxon>asterids</taxon>
        <taxon>lamiids</taxon>
        <taxon>Boraginales</taxon>
        <taxon>Boraginaceae</taxon>
        <taxon>Boraginoideae</taxon>
        <taxon>Lithospermeae</taxon>
        <taxon>Lithospermum</taxon>
    </lineage>
</organism>
<keyword evidence="3" id="KW-1185">Reference proteome</keyword>
<reference evidence="2 3" key="1">
    <citation type="submission" date="2024-01" db="EMBL/GenBank/DDBJ databases">
        <title>The complete chloroplast genome sequence of Lithospermum erythrorhizon: insights into the phylogenetic relationship among Boraginaceae species and the maternal lineages of purple gromwells.</title>
        <authorList>
            <person name="Okada T."/>
            <person name="Watanabe K."/>
        </authorList>
    </citation>
    <scope>NUCLEOTIDE SEQUENCE [LARGE SCALE GENOMIC DNA]</scope>
</reference>
<dbReference type="Proteomes" id="UP001454036">
    <property type="component" value="Unassembled WGS sequence"/>
</dbReference>
<protein>
    <recommendedName>
        <fullName evidence="1">Reverse transcriptase zinc-binding domain-containing protein</fullName>
    </recommendedName>
</protein>
<feature type="domain" description="Reverse transcriptase zinc-binding" evidence="1">
    <location>
        <begin position="254"/>
        <end position="305"/>
    </location>
</feature>
<dbReference type="Pfam" id="PF13966">
    <property type="entry name" value="zf-RVT"/>
    <property type="match status" value="1"/>
</dbReference>
<dbReference type="EMBL" id="BAABME010004002">
    <property type="protein sequence ID" value="GAA0160828.1"/>
    <property type="molecule type" value="Genomic_DNA"/>
</dbReference>
<dbReference type="PANTHER" id="PTHR33116">
    <property type="entry name" value="REVERSE TRANSCRIPTASE ZINC-BINDING DOMAIN-CONTAINING PROTEIN-RELATED-RELATED"/>
    <property type="match status" value="1"/>
</dbReference>
<name>A0AAV3QCB3_LITER</name>
<evidence type="ECO:0000313" key="2">
    <source>
        <dbReference type="EMBL" id="GAA0160828.1"/>
    </source>
</evidence>
<dbReference type="PANTHER" id="PTHR33116:SF86">
    <property type="entry name" value="REVERSE TRANSCRIPTASE DOMAIN-CONTAINING PROTEIN"/>
    <property type="match status" value="1"/>
</dbReference>
<evidence type="ECO:0000313" key="3">
    <source>
        <dbReference type="Proteomes" id="UP001454036"/>
    </source>
</evidence>
<evidence type="ECO:0000259" key="1">
    <source>
        <dbReference type="Pfam" id="PF13966"/>
    </source>
</evidence>
<proteinExistence type="predicted"/>
<dbReference type="InterPro" id="IPR026960">
    <property type="entry name" value="RVT-Znf"/>
</dbReference>
<dbReference type="AlphaFoldDB" id="A0AAV3QCB3"/>
<gene>
    <name evidence="2" type="ORF">LIER_17291</name>
</gene>
<accession>A0AAV3QCB3</accession>
<comment type="caution">
    <text evidence="2">The sequence shown here is derived from an EMBL/GenBank/DDBJ whole genome shotgun (WGS) entry which is preliminary data.</text>
</comment>